<dbReference type="EMBL" id="ABEU02000003">
    <property type="status" value="NOT_ANNOTATED_CDS"/>
    <property type="molecule type" value="Genomic_DNA"/>
</dbReference>
<reference evidence="2" key="3">
    <citation type="submission" date="2020-12" db="UniProtKB">
        <authorList>
            <consortium name="EnsemblPlants"/>
        </authorList>
    </citation>
    <scope>IDENTIFICATION</scope>
</reference>
<evidence type="ECO:0000313" key="3">
    <source>
        <dbReference type="Proteomes" id="UP000006727"/>
    </source>
</evidence>
<reference evidence="2 3" key="1">
    <citation type="journal article" date="2008" name="Science">
        <title>The Physcomitrella genome reveals evolutionary insights into the conquest of land by plants.</title>
        <authorList>
            <person name="Rensing S."/>
            <person name="Lang D."/>
            <person name="Zimmer A."/>
            <person name="Terry A."/>
            <person name="Salamov A."/>
            <person name="Shapiro H."/>
            <person name="Nishiyama T."/>
            <person name="Perroud P.-F."/>
            <person name="Lindquist E."/>
            <person name="Kamisugi Y."/>
            <person name="Tanahashi T."/>
            <person name="Sakakibara K."/>
            <person name="Fujita T."/>
            <person name="Oishi K."/>
            <person name="Shin-I T."/>
            <person name="Kuroki Y."/>
            <person name="Toyoda A."/>
            <person name="Suzuki Y."/>
            <person name="Hashimoto A."/>
            <person name="Yamaguchi K."/>
            <person name="Sugano A."/>
            <person name="Kohara Y."/>
            <person name="Fujiyama A."/>
            <person name="Anterola A."/>
            <person name="Aoki S."/>
            <person name="Ashton N."/>
            <person name="Barbazuk W.B."/>
            <person name="Barker E."/>
            <person name="Bennetzen J."/>
            <person name="Bezanilla M."/>
            <person name="Blankenship R."/>
            <person name="Cho S.H."/>
            <person name="Dutcher S."/>
            <person name="Estelle M."/>
            <person name="Fawcett J.A."/>
            <person name="Gundlach H."/>
            <person name="Hanada K."/>
            <person name="Heyl A."/>
            <person name="Hicks K.A."/>
            <person name="Hugh J."/>
            <person name="Lohr M."/>
            <person name="Mayer K."/>
            <person name="Melkozernov A."/>
            <person name="Murata T."/>
            <person name="Nelson D."/>
            <person name="Pils B."/>
            <person name="Prigge M."/>
            <person name="Reiss B."/>
            <person name="Renner T."/>
            <person name="Rombauts S."/>
            <person name="Rushton P."/>
            <person name="Sanderfoot A."/>
            <person name="Schween G."/>
            <person name="Shiu S.-H."/>
            <person name="Stueber K."/>
            <person name="Theodoulou F.L."/>
            <person name="Tu H."/>
            <person name="Van de Peer Y."/>
            <person name="Verrier P.J."/>
            <person name="Waters E."/>
            <person name="Wood A."/>
            <person name="Yang L."/>
            <person name="Cove D."/>
            <person name="Cuming A."/>
            <person name="Hasebe M."/>
            <person name="Lucas S."/>
            <person name="Mishler D.B."/>
            <person name="Reski R."/>
            <person name="Grigoriev I."/>
            <person name="Quatrano R.S."/>
            <person name="Boore J.L."/>
        </authorList>
    </citation>
    <scope>NUCLEOTIDE SEQUENCE [LARGE SCALE GENOMIC DNA]</scope>
    <source>
        <strain evidence="2 3">cv. Gransden 2004</strain>
    </source>
</reference>
<dbReference type="EnsemblPlants" id="Pp3c3_32980V3.3">
    <property type="protein sequence ID" value="Pp3c3_32980V3.3"/>
    <property type="gene ID" value="Pp3c3_32980"/>
</dbReference>
<evidence type="ECO:0000256" key="1">
    <source>
        <dbReference type="SAM" id="MobiDB-lite"/>
    </source>
</evidence>
<protein>
    <submittedName>
        <fullName evidence="2">Uncharacterized protein</fullName>
    </submittedName>
</protein>
<dbReference type="AlphaFoldDB" id="A0A7I4DRB1"/>
<organism evidence="2 3">
    <name type="scientific">Physcomitrium patens</name>
    <name type="common">Spreading-leaved earth moss</name>
    <name type="synonym">Physcomitrella patens</name>
    <dbReference type="NCBI Taxonomy" id="3218"/>
    <lineage>
        <taxon>Eukaryota</taxon>
        <taxon>Viridiplantae</taxon>
        <taxon>Streptophyta</taxon>
        <taxon>Embryophyta</taxon>
        <taxon>Bryophyta</taxon>
        <taxon>Bryophytina</taxon>
        <taxon>Bryopsida</taxon>
        <taxon>Funariidae</taxon>
        <taxon>Funariales</taxon>
        <taxon>Funariaceae</taxon>
        <taxon>Physcomitrium</taxon>
    </lineage>
</organism>
<evidence type="ECO:0000313" key="2">
    <source>
        <dbReference type="EnsemblPlants" id="Pp3c3_32980V3.3"/>
    </source>
</evidence>
<dbReference type="Proteomes" id="UP000006727">
    <property type="component" value="Chromosome 3"/>
</dbReference>
<name>A0A7I4DRB1_PHYPA</name>
<gene>
    <name evidence="2" type="primary">LOC112280655</name>
</gene>
<dbReference type="Gramene" id="Pp3c3_32980V3.3">
    <property type="protein sequence ID" value="Pp3c3_32980V3.3"/>
    <property type="gene ID" value="Pp3c3_32980"/>
</dbReference>
<keyword evidence="3" id="KW-1185">Reference proteome</keyword>
<sequence length="143" mass="15826">MKKIEYIKTYRHDKEEGKDEKHDFAETGAVNAVPPRVFKIRGTTTRSIRGDGGGGGNGPIRSRPISSRCQRGKCRRQGEEEEWMLAETEQQFGTTLAPSDFGCSSHPVASQFLVPCAEHRRIRVLTLPHSSPRGCSCPSTPAE</sequence>
<feature type="region of interest" description="Disordered" evidence="1">
    <location>
        <begin position="1"/>
        <end position="73"/>
    </location>
</feature>
<proteinExistence type="predicted"/>
<feature type="compositionally biased region" description="Basic and acidic residues" evidence="1">
    <location>
        <begin position="1"/>
        <end position="25"/>
    </location>
</feature>
<reference evidence="2 3" key="2">
    <citation type="journal article" date="2018" name="Plant J.">
        <title>The Physcomitrella patens chromosome-scale assembly reveals moss genome structure and evolution.</title>
        <authorList>
            <person name="Lang D."/>
            <person name="Ullrich K.K."/>
            <person name="Murat F."/>
            <person name="Fuchs J."/>
            <person name="Jenkins J."/>
            <person name="Haas F.B."/>
            <person name="Piednoel M."/>
            <person name="Gundlach H."/>
            <person name="Van Bel M."/>
            <person name="Meyberg R."/>
            <person name="Vives C."/>
            <person name="Morata J."/>
            <person name="Symeonidi A."/>
            <person name="Hiss M."/>
            <person name="Muchero W."/>
            <person name="Kamisugi Y."/>
            <person name="Saleh O."/>
            <person name="Blanc G."/>
            <person name="Decker E.L."/>
            <person name="van Gessel N."/>
            <person name="Grimwood J."/>
            <person name="Hayes R.D."/>
            <person name="Graham S.W."/>
            <person name="Gunter L.E."/>
            <person name="McDaniel S.F."/>
            <person name="Hoernstein S.N.W."/>
            <person name="Larsson A."/>
            <person name="Li F.W."/>
            <person name="Perroud P.F."/>
            <person name="Phillips J."/>
            <person name="Ranjan P."/>
            <person name="Rokshar D.S."/>
            <person name="Rothfels C.J."/>
            <person name="Schneider L."/>
            <person name="Shu S."/>
            <person name="Stevenson D.W."/>
            <person name="Thummler F."/>
            <person name="Tillich M."/>
            <person name="Villarreal Aguilar J.C."/>
            <person name="Widiez T."/>
            <person name="Wong G.K."/>
            <person name="Wymore A."/>
            <person name="Zhang Y."/>
            <person name="Zimmer A.D."/>
            <person name="Quatrano R.S."/>
            <person name="Mayer K.F.X."/>
            <person name="Goodstein D."/>
            <person name="Casacuberta J.M."/>
            <person name="Vandepoele K."/>
            <person name="Reski R."/>
            <person name="Cuming A.C."/>
            <person name="Tuskan G.A."/>
            <person name="Maumus F."/>
            <person name="Salse J."/>
            <person name="Schmutz J."/>
            <person name="Rensing S.A."/>
        </authorList>
    </citation>
    <scope>NUCLEOTIDE SEQUENCE [LARGE SCALE GENOMIC DNA]</scope>
    <source>
        <strain evidence="2 3">cv. Gransden 2004</strain>
    </source>
</reference>
<accession>A0A7I4DRB1</accession>